<dbReference type="InterPro" id="IPR036188">
    <property type="entry name" value="FAD/NAD-bd_sf"/>
</dbReference>
<dbReference type="InterPro" id="IPR038299">
    <property type="entry name" value="DAO_C_sf"/>
</dbReference>
<dbReference type="Pfam" id="PF01266">
    <property type="entry name" value="DAO"/>
    <property type="match status" value="1"/>
</dbReference>
<evidence type="ECO:0000256" key="1">
    <source>
        <dbReference type="ARBA" id="ARBA00001974"/>
    </source>
</evidence>
<protein>
    <submittedName>
        <fullName evidence="7">FAD-dependent oxidoreductase</fullName>
    </submittedName>
</protein>
<feature type="domain" description="FAD dependent oxidoreductase" evidence="6">
    <location>
        <begin position="15"/>
        <end position="386"/>
    </location>
</feature>
<organism evidence="7 8">
    <name type="scientific">Sulfitobacter aestuarii</name>
    <dbReference type="NCBI Taxonomy" id="2161676"/>
    <lineage>
        <taxon>Bacteria</taxon>
        <taxon>Pseudomonadati</taxon>
        <taxon>Pseudomonadota</taxon>
        <taxon>Alphaproteobacteria</taxon>
        <taxon>Rhodobacterales</taxon>
        <taxon>Roseobacteraceae</taxon>
        <taxon>Sulfitobacter</taxon>
    </lineage>
</organism>
<sequence>MKRASLDDLTARAYDVLVIGGGIYGAMAAREAVLRGYRTALVERDDFGSGTSHNSLKIIHGGIRYVQHLDFARLRASAREQAFWHSAAPDLIRPLEFLIPLTGWGAKGPGAFAAAALLHGAAARGAGARAFAGAGVFTPKTARRRMNGLAPAGITGAGHWRDGQIDDANRLLLATLEAAASGGGALANYMNVETLLRDGQNITGARAHDEIGGATGEVTARIVLCCTGAGTGDLVATGLPEQGAQIFPTFARATNLVLNCRFSDAGLGLVSRSRSDAVIDRGGRMYFLTPWRGLTIAGTHESPARPGENPRDRAQMARDAAAFLAELNHACPALDLRQEDILHIHSGLIPADIDDARANVARSTRDSLVDHAVHHGVGGLISVIGVKYTTARLVCARALDRAETQLGPKRRAGDASLDTALPQVADSDCRIDDAASLALRLRTAVDVEMARSLSDLVLRRSLLAETGAFAGAGGLPRLRSLARQMGEYCGWDATRLAREVAACAEELGLTAE</sequence>
<dbReference type="PRINTS" id="PR01001">
    <property type="entry name" value="FADG3PDH"/>
</dbReference>
<dbReference type="Gene3D" id="3.50.50.60">
    <property type="entry name" value="FAD/NAD(P)-binding domain"/>
    <property type="match status" value="1"/>
</dbReference>
<dbReference type="Gene3D" id="1.10.8.870">
    <property type="entry name" value="Alpha-glycerophosphate oxidase, cap domain"/>
    <property type="match status" value="1"/>
</dbReference>
<keyword evidence="8" id="KW-1185">Reference proteome</keyword>
<dbReference type="Proteomes" id="UP001597474">
    <property type="component" value="Unassembled WGS sequence"/>
</dbReference>
<evidence type="ECO:0000256" key="2">
    <source>
        <dbReference type="ARBA" id="ARBA00007330"/>
    </source>
</evidence>
<name>A0ABW5U3Y8_9RHOB</name>
<dbReference type="SUPFAM" id="SSF51905">
    <property type="entry name" value="FAD/NAD(P)-binding domain"/>
    <property type="match status" value="1"/>
</dbReference>
<evidence type="ECO:0000313" key="7">
    <source>
        <dbReference type="EMBL" id="MFD2740025.1"/>
    </source>
</evidence>
<keyword evidence="3" id="KW-0285">Flavoprotein</keyword>
<evidence type="ECO:0000256" key="3">
    <source>
        <dbReference type="ARBA" id="ARBA00022630"/>
    </source>
</evidence>
<comment type="caution">
    <text evidence="7">The sequence shown here is derived from an EMBL/GenBank/DDBJ whole genome shotgun (WGS) entry which is preliminary data.</text>
</comment>
<dbReference type="InterPro" id="IPR006076">
    <property type="entry name" value="FAD-dep_OxRdtase"/>
</dbReference>
<evidence type="ECO:0000313" key="8">
    <source>
        <dbReference type="Proteomes" id="UP001597474"/>
    </source>
</evidence>
<dbReference type="PANTHER" id="PTHR11985:SF15">
    <property type="entry name" value="GLYCEROL-3-PHOSPHATE DEHYDROGENASE, MITOCHONDRIAL"/>
    <property type="match status" value="1"/>
</dbReference>
<keyword evidence="4" id="KW-0274">FAD</keyword>
<dbReference type="PANTHER" id="PTHR11985">
    <property type="entry name" value="GLYCEROL-3-PHOSPHATE DEHYDROGENASE"/>
    <property type="match status" value="1"/>
</dbReference>
<evidence type="ECO:0000256" key="4">
    <source>
        <dbReference type="ARBA" id="ARBA00022827"/>
    </source>
</evidence>
<dbReference type="Gene3D" id="3.30.9.10">
    <property type="entry name" value="D-Amino Acid Oxidase, subunit A, domain 2"/>
    <property type="match status" value="1"/>
</dbReference>
<gene>
    <name evidence="7" type="ORF">ACFSUD_10625</name>
</gene>
<comment type="similarity">
    <text evidence="2">Belongs to the FAD-dependent glycerol-3-phosphate dehydrogenase family.</text>
</comment>
<dbReference type="InterPro" id="IPR000447">
    <property type="entry name" value="G3P_DH_FAD-dep"/>
</dbReference>
<proteinExistence type="inferred from homology"/>
<evidence type="ECO:0000256" key="5">
    <source>
        <dbReference type="ARBA" id="ARBA00023002"/>
    </source>
</evidence>
<dbReference type="EMBL" id="JBHUMP010000008">
    <property type="protein sequence ID" value="MFD2740025.1"/>
    <property type="molecule type" value="Genomic_DNA"/>
</dbReference>
<reference evidence="8" key="1">
    <citation type="journal article" date="2019" name="Int. J. Syst. Evol. Microbiol.">
        <title>The Global Catalogue of Microorganisms (GCM) 10K type strain sequencing project: providing services to taxonomists for standard genome sequencing and annotation.</title>
        <authorList>
            <consortium name="The Broad Institute Genomics Platform"/>
            <consortium name="The Broad Institute Genome Sequencing Center for Infectious Disease"/>
            <person name="Wu L."/>
            <person name="Ma J."/>
        </authorList>
    </citation>
    <scope>NUCLEOTIDE SEQUENCE [LARGE SCALE GENOMIC DNA]</scope>
    <source>
        <strain evidence="8">TISTR 2562</strain>
    </source>
</reference>
<dbReference type="RefSeq" id="WP_386374192.1">
    <property type="nucleotide sequence ID" value="NZ_JBHUMP010000008.1"/>
</dbReference>
<accession>A0ABW5U3Y8</accession>
<evidence type="ECO:0000259" key="6">
    <source>
        <dbReference type="Pfam" id="PF01266"/>
    </source>
</evidence>
<keyword evidence="5" id="KW-0560">Oxidoreductase</keyword>
<comment type="cofactor">
    <cofactor evidence="1">
        <name>FAD</name>
        <dbReference type="ChEBI" id="CHEBI:57692"/>
    </cofactor>
</comment>